<evidence type="ECO:0000313" key="1">
    <source>
        <dbReference type="EMBL" id="GHB45741.1"/>
    </source>
</evidence>
<organism evidence="1 2">
    <name type="scientific">Pseudovibrio japonicus</name>
    <dbReference type="NCBI Taxonomy" id="366534"/>
    <lineage>
        <taxon>Bacteria</taxon>
        <taxon>Pseudomonadati</taxon>
        <taxon>Pseudomonadota</taxon>
        <taxon>Alphaproteobacteria</taxon>
        <taxon>Hyphomicrobiales</taxon>
        <taxon>Stappiaceae</taxon>
        <taxon>Pseudovibrio</taxon>
    </lineage>
</organism>
<comment type="caution">
    <text evidence="1">The sequence shown here is derived from an EMBL/GenBank/DDBJ whole genome shotgun (WGS) entry which is preliminary data.</text>
</comment>
<accession>A0ABQ3EQF9</accession>
<proteinExistence type="predicted"/>
<name>A0ABQ3EQF9_9HYPH</name>
<reference evidence="2" key="1">
    <citation type="journal article" date="2019" name="Int. J. Syst. Evol. Microbiol.">
        <title>The Global Catalogue of Microorganisms (GCM) 10K type strain sequencing project: providing services to taxonomists for standard genome sequencing and annotation.</title>
        <authorList>
            <consortium name="The Broad Institute Genomics Platform"/>
            <consortium name="The Broad Institute Genome Sequencing Center for Infectious Disease"/>
            <person name="Wu L."/>
            <person name="Ma J."/>
        </authorList>
    </citation>
    <scope>NUCLEOTIDE SEQUENCE [LARGE SCALE GENOMIC DNA]</scope>
    <source>
        <strain evidence="2">KCTC 12861</strain>
    </source>
</reference>
<dbReference type="Proteomes" id="UP000637980">
    <property type="component" value="Unassembled WGS sequence"/>
</dbReference>
<protein>
    <submittedName>
        <fullName evidence="1">Uncharacterized protein</fullName>
    </submittedName>
</protein>
<sequence length="63" mass="6643">MAGGIQFGAEGSSLVLHCPSSKVPECADKLRAEGAQMITITPLEYVFHTANPLFEPLAAKVAK</sequence>
<keyword evidence="2" id="KW-1185">Reference proteome</keyword>
<gene>
    <name evidence="1" type="ORF">GCM10007094_38990</name>
</gene>
<dbReference type="EMBL" id="BMXE01000008">
    <property type="protein sequence ID" value="GHB45741.1"/>
    <property type="molecule type" value="Genomic_DNA"/>
</dbReference>
<evidence type="ECO:0000313" key="2">
    <source>
        <dbReference type="Proteomes" id="UP000637980"/>
    </source>
</evidence>